<name>A0A417YP26_9BACI</name>
<dbReference type="GO" id="GO:0005737">
    <property type="term" value="C:cytoplasm"/>
    <property type="evidence" value="ECO:0007669"/>
    <property type="project" value="UniProtKB-SubCell"/>
</dbReference>
<dbReference type="RefSeq" id="WP_095308054.1">
    <property type="nucleotide sequence ID" value="NZ_PHUT01000001.1"/>
</dbReference>
<keyword evidence="3" id="KW-0479">Metal-binding</keyword>
<dbReference type="InterPro" id="IPR012312">
    <property type="entry name" value="Hemerythrin-like"/>
</dbReference>
<keyword evidence="7" id="KW-1185">Reference proteome</keyword>
<evidence type="ECO:0000259" key="5">
    <source>
        <dbReference type="Pfam" id="PF01814"/>
    </source>
</evidence>
<comment type="subcellular location">
    <subcellularLocation>
        <location evidence="1">Cytoplasm</location>
    </subcellularLocation>
</comment>
<keyword evidence="4" id="KW-0408">Iron</keyword>
<dbReference type="PANTHER" id="PTHR36438">
    <property type="entry name" value="IRON-SULFUR CLUSTER REPAIR PROTEIN YTFE"/>
    <property type="match status" value="1"/>
</dbReference>
<keyword evidence="2" id="KW-0963">Cytoplasm</keyword>
<dbReference type="Pfam" id="PF04405">
    <property type="entry name" value="ScdA_N"/>
    <property type="match status" value="1"/>
</dbReference>
<dbReference type="Gene3D" id="1.20.120.520">
    <property type="entry name" value="nmb1532 protein domain like"/>
    <property type="match status" value="1"/>
</dbReference>
<dbReference type="GO" id="GO:0046872">
    <property type="term" value="F:metal ion binding"/>
    <property type="evidence" value="ECO:0007669"/>
    <property type="project" value="UniProtKB-KW"/>
</dbReference>
<organism evidence="6 7">
    <name type="scientific">Oceanobacillus profundus</name>
    <dbReference type="NCBI Taxonomy" id="372463"/>
    <lineage>
        <taxon>Bacteria</taxon>
        <taxon>Bacillati</taxon>
        <taxon>Bacillota</taxon>
        <taxon>Bacilli</taxon>
        <taxon>Bacillales</taxon>
        <taxon>Bacillaceae</taxon>
        <taxon>Oceanobacillus</taxon>
    </lineage>
</organism>
<dbReference type="OrthoDB" id="9797132at2"/>
<dbReference type="AlphaFoldDB" id="A0A417YP26"/>
<evidence type="ECO:0000256" key="1">
    <source>
        <dbReference type="ARBA" id="ARBA00004496"/>
    </source>
</evidence>
<evidence type="ECO:0000256" key="4">
    <source>
        <dbReference type="ARBA" id="ARBA00023004"/>
    </source>
</evidence>
<evidence type="ECO:0000256" key="3">
    <source>
        <dbReference type="ARBA" id="ARBA00022723"/>
    </source>
</evidence>
<accession>A0A417YP26</accession>
<evidence type="ECO:0000313" key="7">
    <source>
        <dbReference type="Proteomes" id="UP000285456"/>
    </source>
</evidence>
<proteinExistence type="predicted"/>
<evidence type="ECO:0000313" key="6">
    <source>
        <dbReference type="EMBL" id="RHW35574.1"/>
    </source>
</evidence>
<reference evidence="6 7" key="1">
    <citation type="journal article" date="2007" name="Int. J. Syst. Evol. Microbiol.">
        <title>Oceanobacillus profundus sp. nov., isolated from a deep-sea sediment core.</title>
        <authorList>
            <person name="Kim Y.G."/>
            <person name="Choi D.H."/>
            <person name="Hyun S."/>
            <person name="Cho B.C."/>
        </authorList>
    </citation>
    <scope>NUCLEOTIDE SEQUENCE [LARGE SCALE GENOMIC DNA]</scope>
    <source>
        <strain evidence="6 7">DSM 18246</strain>
    </source>
</reference>
<dbReference type="NCBIfam" id="TIGR03652">
    <property type="entry name" value="FeS_repair_RIC"/>
    <property type="match status" value="1"/>
</dbReference>
<feature type="domain" description="Hemerythrin-like" evidence="5">
    <location>
        <begin position="84"/>
        <end position="229"/>
    </location>
</feature>
<dbReference type="EMBL" id="QWEH01000001">
    <property type="protein sequence ID" value="RHW35574.1"/>
    <property type="molecule type" value="Genomic_DNA"/>
</dbReference>
<protein>
    <submittedName>
        <fullName evidence="6">Iron-sulfur cluster repair di-iron protein</fullName>
    </submittedName>
</protein>
<dbReference type="Pfam" id="PF01814">
    <property type="entry name" value="Hemerythrin"/>
    <property type="match status" value="1"/>
</dbReference>
<evidence type="ECO:0000256" key="2">
    <source>
        <dbReference type="ARBA" id="ARBA00022490"/>
    </source>
</evidence>
<dbReference type="Proteomes" id="UP000285456">
    <property type="component" value="Unassembled WGS sequence"/>
</dbReference>
<sequence>MNSFTVEHTPAEIVKVFPKASDLFKKRRIDFCCGGDRPLGTVFTEKNMDEVAVLSELNTAFEIWSKEDHEVIDWDRVPLSELVDHIVHKHHAYLNEELSPLGQFVTKIFRVHGDAHPHLQELHRLYNDFKVDMEAHMVKEENEVFPLVKEYEKNPSQELAEQIHIENGGLEDEHESQGNILKRMREITNDFIPPAGACNSYQITYARLAELETDTFQHVHLENNVLFKRIKS</sequence>
<gene>
    <name evidence="6" type="primary">ric</name>
    <name evidence="6" type="ORF">D1B32_02825</name>
</gene>
<dbReference type="InterPro" id="IPR019903">
    <property type="entry name" value="RIC_family"/>
</dbReference>
<comment type="caution">
    <text evidence="6">The sequence shown here is derived from an EMBL/GenBank/DDBJ whole genome shotgun (WGS) entry which is preliminary data.</text>
</comment>
<dbReference type="PANTHER" id="PTHR36438:SF1">
    <property type="entry name" value="IRON-SULFUR CLUSTER REPAIR PROTEIN YTFE"/>
    <property type="match status" value="1"/>
</dbReference>